<sequence>MEIDPLVIFLQILRLAVPYVLTSVGATFSERGGVVNLALEGMMLVGAFGAAFGQYRSGSALAGILLALVCGLCVALLFAFVTVTLKADQIVAGIAINILVMGATRFGLSLLFGSSMNSERIAGIAVPSLLLDPLFLAAVLSVVAGYLVLFRTPYGLRLRATGESAETADSAGINVDRMRYSGVLVSGALAALGGAFLVFQQHTFTDNMSAGRGYIALAAMIIGKWNPAGAALASLFFATTESMEIWLQTGWIPSQLVQSLPYVITLVVLAGFVGRASAPRDAGTAFEKNRKSD</sequence>
<feature type="transmembrane region" description="Helical" evidence="6">
    <location>
        <begin position="259"/>
        <end position="278"/>
    </location>
</feature>
<dbReference type="PANTHER" id="PTHR43370:SF1">
    <property type="entry name" value="GUANOSINE ABC TRANSPORTER PERMEASE PROTEIN NUPQ"/>
    <property type="match status" value="1"/>
</dbReference>
<evidence type="ECO:0000256" key="4">
    <source>
        <dbReference type="ARBA" id="ARBA00022989"/>
    </source>
</evidence>
<keyword evidence="8" id="KW-1185">Reference proteome</keyword>
<keyword evidence="2" id="KW-1003">Cell membrane</keyword>
<dbReference type="Pfam" id="PF02653">
    <property type="entry name" value="BPD_transp_2"/>
    <property type="match status" value="1"/>
</dbReference>
<dbReference type="CDD" id="cd06580">
    <property type="entry name" value="TM_PBP1_transp_TpRbsC_like"/>
    <property type="match status" value="1"/>
</dbReference>
<gene>
    <name evidence="7" type="ordered locus">Ppha_0630</name>
</gene>
<evidence type="ECO:0000256" key="1">
    <source>
        <dbReference type="ARBA" id="ARBA00004651"/>
    </source>
</evidence>
<feature type="transmembrane region" description="Helical" evidence="6">
    <location>
        <begin position="7"/>
        <end position="28"/>
    </location>
</feature>
<keyword evidence="5 6" id="KW-0472">Membrane</keyword>
<dbReference type="GO" id="GO:0022857">
    <property type="term" value="F:transmembrane transporter activity"/>
    <property type="evidence" value="ECO:0007669"/>
    <property type="project" value="InterPro"/>
</dbReference>
<dbReference type="InterPro" id="IPR001851">
    <property type="entry name" value="ABC_transp_permease"/>
</dbReference>
<dbReference type="PANTHER" id="PTHR43370">
    <property type="entry name" value="SUGAR ABC TRANSPORTER INTEGRAL MEMBRANE PROTEIN-RELATED"/>
    <property type="match status" value="1"/>
</dbReference>
<feature type="transmembrane region" description="Helical" evidence="6">
    <location>
        <begin position="90"/>
        <end position="112"/>
    </location>
</feature>
<dbReference type="AlphaFoldDB" id="B4SDJ1"/>
<dbReference type="OrthoDB" id="9792579at2"/>
<dbReference type="Proteomes" id="UP000002724">
    <property type="component" value="Chromosome"/>
</dbReference>
<evidence type="ECO:0000313" key="8">
    <source>
        <dbReference type="Proteomes" id="UP000002724"/>
    </source>
</evidence>
<dbReference type="EMBL" id="CP001110">
    <property type="protein sequence ID" value="ACF42930.1"/>
    <property type="molecule type" value="Genomic_DNA"/>
</dbReference>
<organism evidence="7 8">
    <name type="scientific">Pelodictyon phaeoclathratiforme (strain DSM 5477 / BU-1)</name>
    <dbReference type="NCBI Taxonomy" id="324925"/>
    <lineage>
        <taxon>Bacteria</taxon>
        <taxon>Pseudomonadati</taxon>
        <taxon>Chlorobiota</taxon>
        <taxon>Chlorobiia</taxon>
        <taxon>Chlorobiales</taxon>
        <taxon>Chlorobiaceae</taxon>
        <taxon>Chlorobium/Pelodictyon group</taxon>
        <taxon>Pelodictyon</taxon>
    </lineage>
</organism>
<feature type="transmembrane region" description="Helical" evidence="6">
    <location>
        <begin position="34"/>
        <end position="53"/>
    </location>
</feature>
<dbReference type="HOGENOM" id="CLU_040769_1_0_10"/>
<dbReference type="RefSeq" id="WP_012507425.1">
    <property type="nucleotide sequence ID" value="NC_011060.1"/>
</dbReference>
<feature type="transmembrane region" description="Helical" evidence="6">
    <location>
        <begin position="60"/>
        <end position="84"/>
    </location>
</feature>
<evidence type="ECO:0000256" key="3">
    <source>
        <dbReference type="ARBA" id="ARBA00022692"/>
    </source>
</evidence>
<comment type="subcellular location">
    <subcellularLocation>
        <location evidence="1">Cell membrane</location>
        <topology evidence="1">Multi-pass membrane protein</topology>
    </subcellularLocation>
</comment>
<evidence type="ECO:0000256" key="5">
    <source>
        <dbReference type="ARBA" id="ARBA00023136"/>
    </source>
</evidence>
<dbReference type="GO" id="GO:0005886">
    <property type="term" value="C:plasma membrane"/>
    <property type="evidence" value="ECO:0007669"/>
    <property type="project" value="UniProtKB-SubCell"/>
</dbReference>
<keyword evidence="3 6" id="KW-0812">Transmembrane</keyword>
<reference evidence="7 8" key="1">
    <citation type="submission" date="2008-06" db="EMBL/GenBank/DDBJ databases">
        <title>Complete sequence of Pelodictyon phaeoclathratiforme BU-1.</title>
        <authorList>
            <consortium name="US DOE Joint Genome Institute"/>
            <person name="Lucas S."/>
            <person name="Copeland A."/>
            <person name="Lapidus A."/>
            <person name="Glavina del Rio T."/>
            <person name="Dalin E."/>
            <person name="Tice H."/>
            <person name="Bruce D."/>
            <person name="Goodwin L."/>
            <person name="Pitluck S."/>
            <person name="Schmutz J."/>
            <person name="Larimer F."/>
            <person name="Land M."/>
            <person name="Hauser L."/>
            <person name="Kyrpides N."/>
            <person name="Mikhailova N."/>
            <person name="Liu Z."/>
            <person name="Li T."/>
            <person name="Zhao F."/>
            <person name="Overmann J."/>
            <person name="Bryant D.A."/>
            <person name="Richardson P."/>
        </authorList>
    </citation>
    <scope>NUCLEOTIDE SEQUENCE [LARGE SCALE GENOMIC DNA]</scope>
    <source>
        <strain evidence="8">DSM 5477 / BU-1</strain>
    </source>
</reference>
<proteinExistence type="predicted"/>
<evidence type="ECO:0000256" key="2">
    <source>
        <dbReference type="ARBA" id="ARBA00022475"/>
    </source>
</evidence>
<feature type="transmembrane region" description="Helical" evidence="6">
    <location>
        <begin position="211"/>
        <end position="239"/>
    </location>
</feature>
<keyword evidence="4 6" id="KW-1133">Transmembrane helix</keyword>
<accession>B4SDJ1</accession>
<feature type="transmembrane region" description="Helical" evidence="6">
    <location>
        <begin position="180"/>
        <end position="199"/>
    </location>
</feature>
<dbReference type="STRING" id="324925.Ppha_0630"/>
<dbReference type="eggNOG" id="COG1079">
    <property type="taxonomic scope" value="Bacteria"/>
</dbReference>
<evidence type="ECO:0000313" key="7">
    <source>
        <dbReference type="EMBL" id="ACF42930.1"/>
    </source>
</evidence>
<dbReference type="KEGG" id="pph:Ppha_0630"/>
<evidence type="ECO:0000256" key="6">
    <source>
        <dbReference type="SAM" id="Phobius"/>
    </source>
</evidence>
<name>B4SDJ1_PELPB</name>
<feature type="transmembrane region" description="Helical" evidence="6">
    <location>
        <begin position="124"/>
        <end position="149"/>
    </location>
</feature>
<protein>
    <submittedName>
        <fullName evidence="7">Inner-membrane translocator</fullName>
    </submittedName>
</protein>